<evidence type="ECO:0000256" key="5">
    <source>
        <dbReference type="HAMAP-Rule" id="MF_02114"/>
    </source>
</evidence>
<organism evidence="6 7">
    <name type="scientific">Candidatus Promineifilum breve</name>
    <dbReference type="NCBI Taxonomy" id="1806508"/>
    <lineage>
        <taxon>Bacteria</taxon>
        <taxon>Bacillati</taxon>
        <taxon>Chloroflexota</taxon>
        <taxon>Ardenticatenia</taxon>
        <taxon>Candidatus Promineifilales</taxon>
        <taxon>Candidatus Promineifilaceae</taxon>
        <taxon>Candidatus Promineifilum</taxon>
    </lineage>
</organism>
<dbReference type="InterPro" id="IPR002835">
    <property type="entry name" value="CofC"/>
</dbReference>
<evidence type="ECO:0000256" key="3">
    <source>
        <dbReference type="ARBA" id="ARBA00022741"/>
    </source>
</evidence>
<dbReference type="OrthoDB" id="9151145at2"/>
<dbReference type="InterPro" id="IPR029044">
    <property type="entry name" value="Nucleotide-diphossugar_trans"/>
</dbReference>
<dbReference type="GO" id="GO:0043814">
    <property type="term" value="F:phospholactate guanylyltransferase activity"/>
    <property type="evidence" value="ECO:0007669"/>
    <property type="project" value="InterPro"/>
</dbReference>
<dbReference type="EMBL" id="LN890655">
    <property type="protein sequence ID" value="CUS04692.2"/>
    <property type="molecule type" value="Genomic_DNA"/>
</dbReference>
<evidence type="ECO:0000256" key="1">
    <source>
        <dbReference type="ARBA" id="ARBA00022679"/>
    </source>
</evidence>
<dbReference type="PANTHER" id="PTHR40392:SF1">
    <property type="entry name" value="2-PHOSPHO-L-LACTATE GUANYLYLTRANSFERASE"/>
    <property type="match status" value="1"/>
</dbReference>
<name>A0A160T4H8_9CHLR</name>
<dbReference type="GO" id="GO:0052645">
    <property type="term" value="P:F420-0 metabolic process"/>
    <property type="evidence" value="ECO:0007669"/>
    <property type="project" value="UniProtKB-UniRule"/>
</dbReference>
<comment type="catalytic activity">
    <reaction evidence="5">
        <text>phosphoenolpyruvate + GTP + H(+) = enolpyruvoyl-2-diphospho-5'-guanosine + diphosphate</text>
        <dbReference type="Rhea" id="RHEA:30519"/>
        <dbReference type="ChEBI" id="CHEBI:15378"/>
        <dbReference type="ChEBI" id="CHEBI:33019"/>
        <dbReference type="ChEBI" id="CHEBI:37565"/>
        <dbReference type="ChEBI" id="CHEBI:58702"/>
        <dbReference type="ChEBI" id="CHEBI:143701"/>
        <dbReference type="EC" id="2.7.7.105"/>
    </reaction>
</comment>
<dbReference type="Proteomes" id="UP000215027">
    <property type="component" value="Chromosome I"/>
</dbReference>
<keyword evidence="3 5" id="KW-0547">Nucleotide-binding</keyword>
<dbReference type="SUPFAM" id="SSF53448">
    <property type="entry name" value="Nucleotide-diphospho-sugar transferases"/>
    <property type="match status" value="1"/>
</dbReference>
<dbReference type="GO" id="GO:0005525">
    <property type="term" value="F:GTP binding"/>
    <property type="evidence" value="ECO:0007669"/>
    <property type="project" value="UniProtKB-KW"/>
</dbReference>
<dbReference type="NCBIfam" id="TIGR03552">
    <property type="entry name" value="F420_cofC"/>
    <property type="match status" value="1"/>
</dbReference>
<keyword evidence="4 5" id="KW-0342">GTP-binding</keyword>
<dbReference type="RefSeq" id="WP_095043994.1">
    <property type="nucleotide sequence ID" value="NZ_LN890655.1"/>
</dbReference>
<dbReference type="KEGG" id="pbf:CFX0092_A2814"/>
<dbReference type="PANTHER" id="PTHR40392">
    <property type="entry name" value="2-PHOSPHO-L-LACTATE GUANYLYLTRANSFERASE"/>
    <property type="match status" value="1"/>
</dbReference>
<reference evidence="6" key="1">
    <citation type="submission" date="2016-01" db="EMBL/GenBank/DDBJ databases">
        <authorList>
            <person name="Mcilroy J.S."/>
            <person name="Karst M S."/>
            <person name="Albertsen M."/>
        </authorList>
    </citation>
    <scope>NUCLEOTIDE SEQUENCE</scope>
    <source>
        <strain evidence="6">Cfx-K</strain>
    </source>
</reference>
<keyword evidence="7" id="KW-1185">Reference proteome</keyword>
<accession>A0A160T4H8</accession>
<gene>
    <name evidence="6" type="primary">cofC</name>
    <name evidence="5" type="synonym">fbiD</name>
    <name evidence="6" type="ORF">CFX0092_A2814</name>
</gene>
<dbReference type="EC" id="2.7.7.105" evidence="5"/>
<comment type="pathway">
    <text evidence="5">Cofactor biosynthesis; coenzyme F420 biosynthesis.</text>
</comment>
<evidence type="ECO:0000256" key="4">
    <source>
        <dbReference type="ARBA" id="ARBA00023134"/>
    </source>
</evidence>
<dbReference type="AlphaFoldDB" id="A0A160T4H8"/>
<comment type="function">
    <text evidence="5">Guanylyltransferase that catalyzes the activation of phosphoenolpyruvate (PEP) as enolpyruvoyl-2-diphospho-5'-guanosine, via the condensation of PEP with GTP. It is involved in the biosynthesis of coenzyme F420, a hydride carrier cofactor.</text>
</comment>
<dbReference type="Gene3D" id="3.90.550.10">
    <property type="entry name" value="Spore Coat Polysaccharide Biosynthesis Protein SpsA, Chain A"/>
    <property type="match status" value="1"/>
</dbReference>
<evidence type="ECO:0000313" key="6">
    <source>
        <dbReference type="EMBL" id="CUS04692.2"/>
    </source>
</evidence>
<dbReference type="UniPathway" id="UPA00071"/>
<evidence type="ECO:0000313" key="7">
    <source>
        <dbReference type="Proteomes" id="UP000215027"/>
    </source>
</evidence>
<evidence type="ECO:0000256" key="2">
    <source>
        <dbReference type="ARBA" id="ARBA00022695"/>
    </source>
</evidence>
<proteinExistence type="inferred from homology"/>
<sequence length="204" mass="21568">MTTWAIIPVKPLHDSKRRLAHLLSAAARADLIHSFLDELLAVLNETPGIDHVLVVSGDRSVLALAEKYGAAVLIEGEPLGLNAAVSHGATHAADQGATAVLFLPADLPFARVADIEQMLRPLAAVDRPLLAVTGDEDEAGTNALLLAPPGDFTFRYGPGSYGAHLAEAVERGRSTYVVNAPGLRFDLDTEADWRVFCGELVGTG</sequence>
<comment type="similarity">
    <text evidence="5">Belongs to the CofC family.</text>
</comment>
<dbReference type="Pfam" id="PF01983">
    <property type="entry name" value="CofC"/>
    <property type="match status" value="1"/>
</dbReference>
<keyword evidence="2 5" id="KW-0548">Nucleotidyltransferase</keyword>
<protein>
    <recommendedName>
        <fullName evidence="5">Phosphoenolpyruvate guanylyltransferase</fullName>
        <shortName evidence="5">PEP guanylyltransferase</shortName>
        <ecNumber evidence="5">2.7.7.105</ecNumber>
    </recommendedName>
</protein>
<keyword evidence="1 5" id="KW-0808">Transferase</keyword>
<dbReference type="HAMAP" id="MF_02114">
    <property type="entry name" value="CofC"/>
    <property type="match status" value="1"/>
</dbReference>